<name>A0ABV1EAR2_9FIRM</name>
<dbReference type="InterPro" id="IPR035647">
    <property type="entry name" value="EFG_III/V"/>
</dbReference>
<dbReference type="Pfam" id="PF21018">
    <property type="entry name" value="BipA_C"/>
    <property type="match status" value="1"/>
</dbReference>
<dbReference type="InterPro" id="IPR047041">
    <property type="entry name" value="BipA_GTP-bd_dom"/>
</dbReference>
<dbReference type="CDD" id="cd03691">
    <property type="entry name" value="BipA_TypA_II"/>
    <property type="match status" value="1"/>
</dbReference>
<feature type="binding site" evidence="3">
    <location>
        <begin position="16"/>
        <end position="21"/>
    </location>
    <ligand>
        <name>GTP</name>
        <dbReference type="ChEBI" id="CHEBI:37565"/>
    </ligand>
</feature>
<comment type="subcellular location">
    <subcellularLocation>
        <location evidence="3">Cytoplasm</location>
    </subcellularLocation>
    <text evidence="3">Binds to ribosomes.</text>
</comment>
<dbReference type="InterPro" id="IPR005225">
    <property type="entry name" value="Small_GTP-bd"/>
</dbReference>
<keyword evidence="3" id="KW-0820">tRNA-binding</keyword>
<dbReference type="InterPro" id="IPR009000">
    <property type="entry name" value="Transl_B-barrel_sf"/>
</dbReference>
<keyword evidence="3" id="KW-0690">Ribosome biogenesis</keyword>
<keyword evidence="2 3" id="KW-0342">GTP-binding</keyword>
<dbReference type="PANTHER" id="PTHR42908:SF8">
    <property type="entry name" value="TR-TYPE G DOMAIN-CONTAINING PROTEIN"/>
    <property type="match status" value="1"/>
</dbReference>
<dbReference type="PRINTS" id="PR00315">
    <property type="entry name" value="ELONGATNFCT"/>
</dbReference>
<dbReference type="InterPro" id="IPR004161">
    <property type="entry name" value="EFTu-like_2"/>
</dbReference>
<dbReference type="CDD" id="cd16263">
    <property type="entry name" value="BipA_III"/>
    <property type="match status" value="1"/>
</dbReference>
<dbReference type="SUPFAM" id="SSF50447">
    <property type="entry name" value="Translation proteins"/>
    <property type="match status" value="1"/>
</dbReference>
<keyword evidence="3" id="KW-0694">RNA-binding</keyword>
<dbReference type="SUPFAM" id="SSF54980">
    <property type="entry name" value="EF-G C-terminal domain-like"/>
    <property type="match status" value="2"/>
</dbReference>
<keyword evidence="6" id="KW-1185">Reference proteome</keyword>
<dbReference type="NCBIfam" id="TIGR00231">
    <property type="entry name" value="small_GTP"/>
    <property type="match status" value="1"/>
</dbReference>
<evidence type="ECO:0000313" key="6">
    <source>
        <dbReference type="Proteomes" id="UP001464378"/>
    </source>
</evidence>
<dbReference type="InterPro" id="IPR047042">
    <property type="entry name" value="BipA_II"/>
</dbReference>
<dbReference type="HAMAP" id="MF_00849">
    <property type="entry name" value="BipA"/>
    <property type="match status" value="1"/>
</dbReference>
<comment type="function">
    <text evidence="3">A 50S ribosomal subunit assembly protein with GTPase activity, required for 50S subunit assembly at low temperatures, may also play a role in translation. Binds GTP and analogs. Binds the 70S ribosome between the 30S and 50S subunits, in a similar position as ribosome-bound EF-G; it contacts a number of ribosomal proteins, both rRNAs and the A-site tRNA.</text>
</comment>
<dbReference type="InterPro" id="IPR000795">
    <property type="entry name" value="T_Tr_GTP-bd_dom"/>
</dbReference>
<dbReference type="InterPro" id="IPR000640">
    <property type="entry name" value="EFG_V-like"/>
</dbReference>
<accession>A0ABV1EAR2</accession>
<comment type="subunit">
    <text evidence="3">Monomer.</text>
</comment>
<sequence length="608" mass="67362">MQNEKLRNVAIIAHVDHGKTTLVDEMLKQGGIFRENQAPVERVMDSNDLERERGITILAKNTAVHYKDVKINIVDTPGHADFGGEVERILKMVNGVILLVDAAEGPMPQTRFVLSKALELGHRVIVVVNKIDRPDQRIHEVMDEVLELLLDLNATEEQFESPTLFCSGRNGTASYSPDVPGTDLKPLFETILNYIPAPEADVDKPFQMLVSSIDYNEFVGRIAIGRIERGTVKQNQEIAVCNYHNPDQPPKKAKATALYQFDGLAKVPVTEADAGNIIAMSGIGDITIGDTICAPDCVEPIEFVKISAPTIEMTFSVNDSPFAGKEGKFVTSRQLRERLFRETLKDVSLRVTETDNTDSFNVAGRGEMSLSILIETMRREGYEFQVSPPRVLFQEIDGVKCEPMERLVVDVPADNVGAVIEKLGARKGDLLEMTPVGSRMKLEFLVPARGLFGYRNEFLTDTKGEGIMASVFDSYAPVKGEIARRNTGSLVSFETGESVTYGLYNAQERGVLFIGAGVPVYAGMIVGETPKQEDISVNVCKKKQLTNMRASGSDDALRLTPPRQMSLEQCLEFLADDELLEVTPQSLRLRKRLLDHAARMREASKKKQ</sequence>
<dbReference type="Gene3D" id="3.30.70.870">
    <property type="entry name" value="Elongation Factor G (Translational Gtpase), domain 3"/>
    <property type="match status" value="1"/>
</dbReference>
<dbReference type="InterPro" id="IPR031157">
    <property type="entry name" value="G_TR_CS"/>
</dbReference>
<evidence type="ECO:0000259" key="4">
    <source>
        <dbReference type="PROSITE" id="PS51722"/>
    </source>
</evidence>
<dbReference type="InterPro" id="IPR042116">
    <property type="entry name" value="TypA/BipA_C"/>
</dbReference>
<dbReference type="Gene3D" id="3.40.50.300">
    <property type="entry name" value="P-loop containing nucleotide triphosphate hydrolases"/>
    <property type="match status" value="1"/>
</dbReference>
<dbReference type="EC" id="3.6.5.-" evidence="3"/>
<reference evidence="5 6" key="1">
    <citation type="submission" date="2024-03" db="EMBL/GenBank/DDBJ databases">
        <title>Human intestinal bacterial collection.</title>
        <authorList>
            <person name="Pauvert C."/>
            <person name="Hitch T.C.A."/>
            <person name="Clavel T."/>
        </authorList>
    </citation>
    <scope>NUCLEOTIDE SEQUENCE [LARGE SCALE GENOMIC DNA]</scope>
    <source>
        <strain evidence="5 6">CLA-AP-H29</strain>
    </source>
</reference>
<comment type="caution">
    <text evidence="5">The sequence shown here is derived from an EMBL/GenBank/DDBJ whole genome shotgun (WGS) entry which is preliminary data.</text>
</comment>
<keyword evidence="1 3" id="KW-0547">Nucleotide-binding</keyword>
<dbReference type="InterPro" id="IPR035651">
    <property type="entry name" value="BipA_V"/>
</dbReference>
<dbReference type="RefSeq" id="WP_294521234.1">
    <property type="nucleotide sequence ID" value="NZ_JBBMFK010000024.1"/>
</dbReference>
<dbReference type="Pfam" id="PF00009">
    <property type="entry name" value="GTP_EFTU"/>
    <property type="match status" value="1"/>
</dbReference>
<protein>
    <recommendedName>
        <fullName evidence="3">Large ribosomal subunit assembly factor BipA</fullName>
        <ecNumber evidence="3">3.6.5.-</ecNumber>
    </recommendedName>
    <alternativeName>
        <fullName evidence="3">GTP-binding protein BipA</fullName>
    </alternativeName>
</protein>
<comment type="catalytic activity">
    <reaction evidence="3">
        <text>GTP + H2O = GDP + phosphate + H(+)</text>
        <dbReference type="Rhea" id="RHEA:19669"/>
        <dbReference type="ChEBI" id="CHEBI:15377"/>
        <dbReference type="ChEBI" id="CHEBI:15378"/>
        <dbReference type="ChEBI" id="CHEBI:37565"/>
        <dbReference type="ChEBI" id="CHEBI:43474"/>
        <dbReference type="ChEBI" id="CHEBI:58189"/>
    </reaction>
</comment>
<evidence type="ECO:0000256" key="3">
    <source>
        <dbReference type="HAMAP-Rule" id="MF_00849"/>
    </source>
</evidence>
<keyword evidence="3" id="KW-0378">Hydrolase</keyword>
<evidence type="ECO:0000256" key="1">
    <source>
        <dbReference type="ARBA" id="ARBA00022741"/>
    </source>
</evidence>
<evidence type="ECO:0000256" key="2">
    <source>
        <dbReference type="ARBA" id="ARBA00023134"/>
    </source>
</evidence>
<dbReference type="CDD" id="cd03710">
    <property type="entry name" value="BipA_TypA_C"/>
    <property type="match status" value="1"/>
</dbReference>
<dbReference type="InterPro" id="IPR048876">
    <property type="entry name" value="BipA_C"/>
</dbReference>
<dbReference type="InterPro" id="IPR006298">
    <property type="entry name" value="BipA"/>
</dbReference>
<feature type="binding site" evidence="3">
    <location>
        <begin position="129"/>
        <end position="132"/>
    </location>
    <ligand>
        <name>GTP</name>
        <dbReference type="ChEBI" id="CHEBI:37565"/>
    </ligand>
</feature>
<dbReference type="EMBL" id="JBBMFK010000024">
    <property type="protein sequence ID" value="MEQ2444398.1"/>
    <property type="molecule type" value="Genomic_DNA"/>
</dbReference>
<comment type="similarity">
    <text evidence="3">Belongs to the TRAFAC class translation factor GTPase superfamily. Classic translation factor GTPase family. BipA subfamily.</text>
</comment>
<dbReference type="Proteomes" id="UP001464378">
    <property type="component" value="Unassembled WGS sequence"/>
</dbReference>
<dbReference type="InterPro" id="IPR047043">
    <property type="entry name" value="BipA_III"/>
</dbReference>
<dbReference type="PROSITE" id="PS51722">
    <property type="entry name" value="G_TR_2"/>
    <property type="match status" value="1"/>
</dbReference>
<dbReference type="Gene3D" id="2.40.50.250">
    <property type="entry name" value="bipa protein"/>
    <property type="match status" value="1"/>
</dbReference>
<dbReference type="SMART" id="SM00838">
    <property type="entry name" value="EFG_C"/>
    <property type="match status" value="1"/>
</dbReference>
<dbReference type="Gene3D" id="3.30.70.240">
    <property type="match status" value="1"/>
</dbReference>
<dbReference type="PANTHER" id="PTHR42908">
    <property type="entry name" value="TRANSLATION ELONGATION FACTOR-RELATED"/>
    <property type="match status" value="1"/>
</dbReference>
<dbReference type="Gene3D" id="2.40.30.10">
    <property type="entry name" value="Translation factors"/>
    <property type="match status" value="1"/>
</dbReference>
<dbReference type="NCBIfam" id="TIGR01394">
    <property type="entry name" value="TypA_BipA"/>
    <property type="match status" value="1"/>
</dbReference>
<dbReference type="PROSITE" id="PS00301">
    <property type="entry name" value="G_TR_1"/>
    <property type="match status" value="1"/>
</dbReference>
<feature type="domain" description="Tr-type G" evidence="4">
    <location>
        <begin position="4"/>
        <end position="199"/>
    </location>
</feature>
<dbReference type="SUPFAM" id="SSF52540">
    <property type="entry name" value="P-loop containing nucleoside triphosphate hydrolases"/>
    <property type="match status" value="1"/>
</dbReference>
<dbReference type="Pfam" id="PF00679">
    <property type="entry name" value="EFG_C"/>
    <property type="match status" value="1"/>
</dbReference>
<proteinExistence type="inferred from homology"/>
<evidence type="ECO:0000313" key="5">
    <source>
        <dbReference type="EMBL" id="MEQ2444398.1"/>
    </source>
</evidence>
<keyword evidence="3" id="KW-0963">Cytoplasm</keyword>
<dbReference type="InterPro" id="IPR027417">
    <property type="entry name" value="P-loop_NTPase"/>
</dbReference>
<keyword evidence="3" id="KW-0699">rRNA-binding</keyword>
<dbReference type="CDD" id="cd01891">
    <property type="entry name" value="TypA_BipA"/>
    <property type="match status" value="1"/>
</dbReference>
<organism evidence="5 6">
    <name type="scientific">Pseudoflavonifractor intestinihominis</name>
    <dbReference type="NCBI Taxonomy" id="3133171"/>
    <lineage>
        <taxon>Bacteria</taxon>
        <taxon>Bacillati</taxon>
        <taxon>Bacillota</taxon>
        <taxon>Clostridia</taxon>
        <taxon>Eubacteriales</taxon>
        <taxon>Oscillospiraceae</taxon>
        <taxon>Pseudoflavonifractor</taxon>
    </lineage>
</organism>
<dbReference type="Pfam" id="PF03144">
    <property type="entry name" value="GTP_EFTU_D2"/>
    <property type="match status" value="1"/>
</dbReference>
<gene>
    <name evidence="5" type="primary">typA</name>
    <name evidence="3" type="synonym">bipA</name>
    <name evidence="5" type="ORF">WMO64_13105</name>
</gene>